<evidence type="ECO:0000313" key="2">
    <source>
        <dbReference type="EMBL" id="GMF13941.1"/>
    </source>
</evidence>
<comment type="caution">
    <text evidence="2">The sequence shown here is derived from an EMBL/GenBank/DDBJ whole genome shotgun (WGS) entry which is preliminary data.</text>
</comment>
<name>A0A9W6TFE3_9STRA</name>
<gene>
    <name evidence="2" type="ORF">Plil01_000436300</name>
</gene>
<dbReference type="EMBL" id="BSXW01000177">
    <property type="protein sequence ID" value="GMF13941.1"/>
    <property type="molecule type" value="Genomic_DNA"/>
</dbReference>
<accession>A0A9W6TFE3</accession>
<sequence>MTADDVVNCLKVLKGNLAEYDTRHGLLFISASKFFLRNDIRTVKDTTSELRNAANQVAECESPSESEITAARSAVNAMSDAIEELKKSSRTRDNKNIKSRGIKGVVADMFGGNDSRDKEGEGEGESFSMGNKKVGSERILRAPDTVVEVVNSTLRDCFSGFPALKQQIQTAEKSLSPLFAQQSNEPASDPSNNQKVDSRNAEHGANV</sequence>
<feature type="region of interest" description="Disordered" evidence="1">
    <location>
        <begin position="175"/>
        <end position="207"/>
    </location>
</feature>
<proteinExistence type="predicted"/>
<feature type="compositionally biased region" description="Polar residues" evidence="1">
    <location>
        <begin position="175"/>
        <end position="195"/>
    </location>
</feature>
<feature type="compositionally biased region" description="Basic and acidic residues" evidence="1">
    <location>
        <begin position="196"/>
        <end position="207"/>
    </location>
</feature>
<dbReference type="OrthoDB" id="121399at2759"/>
<keyword evidence="3" id="KW-1185">Reference proteome</keyword>
<reference evidence="2" key="1">
    <citation type="submission" date="2023-04" db="EMBL/GenBank/DDBJ databases">
        <title>Phytophthora lilii NBRC 32176.</title>
        <authorList>
            <person name="Ichikawa N."/>
            <person name="Sato H."/>
            <person name="Tonouchi N."/>
        </authorList>
    </citation>
    <scope>NUCLEOTIDE SEQUENCE</scope>
    <source>
        <strain evidence="2">NBRC 32176</strain>
    </source>
</reference>
<evidence type="ECO:0000313" key="3">
    <source>
        <dbReference type="Proteomes" id="UP001165083"/>
    </source>
</evidence>
<organism evidence="2 3">
    <name type="scientific">Phytophthora lilii</name>
    <dbReference type="NCBI Taxonomy" id="2077276"/>
    <lineage>
        <taxon>Eukaryota</taxon>
        <taxon>Sar</taxon>
        <taxon>Stramenopiles</taxon>
        <taxon>Oomycota</taxon>
        <taxon>Peronosporomycetes</taxon>
        <taxon>Peronosporales</taxon>
        <taxon>Peronosporaceae</taxon>
        <taxon>Phytophthora</taxon>
    </lineage>
</organism>
<feature type="region of interest" description="Disordered" evidence="1">
    <location>
        <begin position="108"/>
        <end position="130"/>
    </location>
</feature>
<dbReference type="AlphaFoldDB" id="A0A9W6TFE3"/>
<evidence type="ECO:0000256" key="1">
    <source>
        <dbReference type="SAM" id="MobiDB-lite"/>
    </source>
</evidence>
<dbReference type="Proteomes" id="UP001165083">
    <property type="component" value="Unassembled WGS sequence"/>
</dbReference>
<protein>
    <submittedName>
        <fullName evidence="2">Unnamed protein product</fullName>
    </submittedName>
</protein>